<organism evidence="2 3">
    <name type="scientific">Physcomitrium patens</name>
    <name type="common">Spreading-leaved earth moss</name>
    <name type="synonym">Physcomitrella patens</name>
    <dbReference type="NCBI Taxonomy" id="3218"/>
    <lineage>
        <taxon>Eukaryota</taxon>
        <taxon>Viridiplantae</taxon>
        <taxon>Streptophyta</taxon>
        <taxon>Embryophyta</taxon>
        <taxon>Bryophyta</taxon>
        <taxon>Bryophytina</taxon>
        <taxon>Bryopsida</taxon>
        <taxon>Funariidae</taxon>
        <taxon>Funariales</taxon>
        <taxon>Funariaceae</taxon>
        <taxon>Physcomitrium</taxon>
    </lineage>
</organism>
<dbReference type="Gramene" id="Pp3c18_10940V3.2">
    <property type="protein sequence ID" value="Pp3c18_10940V3.2"/>
    <property type="gene ID" value="Pp3c18_10940"/>
</dbReference>
<name>A0A7I4F8T7_PHYPA</name>
<dbReference type="Proteomes" id="UP000006727">
    <property type="component" value="Chromosome 18"/>
</dbReference>
<dbReference type="AlphaFoldDB" id="A0A7I4F8T7"/>
<evidence type="ECO:0000313" key="2">
    <source>
        <dbReference type="EnsemblPlants" id="Pp3c18_10940V3.2"/>
    </source>
</evidence>
<proteinExistence type="predicted"/>
<protein>
    <submittedName>
        <fullName evidence="2">Uncharacterized protein</fullName>
    </submittedName>
</protein>
<keyword evidence="3" id="KW-1185">Reference proteome</keyword>
<evidence type="ECO:0000313" key="3">
    <source>
        <dbReference type="Proteomes" id="UP000006727"/>
    </source>
</evidence>
<dbReference type="EnsemblPlants" id="Pp3c18_10940V3.2">
    <property type="protein sequence ID" value="Pp3c18_10940V3.2"/>
    <property type="gene ID" value="Pp3c18_10940"/>
</dbReference>
<keyword evidence="1" id="KW-0472">Membrane</keyword>
<dbReference type="EMBL" id="ABEU02000018">
    <property type="status" value="NOT_ANNOTATED_CDS"/>
    <property type="molecule type" value="Genomic_DNA"/>
</dbReference>
<reference evidence="2" key="3">
    <citation type="submission" date="2020-12" db="UniProtKB">
        <authorList>
            <consortium name="EnsemblPlants"/>
        </authorList>
    </citation>
    <scope>IDENTIFICATION</scope>
</reference>
<evidence type="ECO:0000256" key="1">
    <source>
        <dbReference type="SAM" id="Phobius"/>
    </source>
</evidence>
<accession>A0A7I4F8T7</accession>
<sequence>MGQVRPSILPCLRFREEERVQVVALKKMRRCFLIYAAYGHVLISYFGTLLTGMDSCLFEVLNNWLTEKLVQTWNIFANQRDNKSCCPTLHVFVTLKRLGLNVEWVVVPRLNHIAVN</sequence>
<reference evidence="2 3" key="1">
    <citation type="journal article" date="2008" name="Science">
        <title>The Physcomitrella genome reveals evolutionary insights into the conquest of land by plants.</title>
        <authorList>
            <person name="Rensing S."/>
            <person name="Lang D."/>
            <person name="Zimmer A."/>
            <person name="Terry A."/>
            <person name="Salamov A."/>
            <person name="Shapiro H."/>
            <person name="Nishiyama T."/>
            <person name="Perroud P.-F."/>
            <person name="Lindquist E."/>
            <person name="Kamisugi Y."/>
            <person name="Tanahashi T."/>
            <person name="Sakakibara K."/>
            <person name="Fujita T."/>
            <person name="Oishi K."/>
            <person name="Shin-I T."/>
            <person name="Kuroki Y."/>
            <person name="Toyoda A."/>
            <person name="Suzuki Y."/>
            <person name="Hashimoto A."/>
            <person name="Yamaguchi K."/>
            <person name="Sugano A."/>
            <person name="Kohara Y."/>
            <person name="Fujiyama A."/>
            <person name="Anterola A."/>
            <person name="Aoki S."/>
            <person name="Ashton N."/>
            <person name="Barbazuk W.B."/>
            <person name="Barker E."/>
            <person name="Bennetzen J."/>
            <person name="Bezanilla M."/>
            <person name="Blankenship R."/>
            <person name="Cho S.H."/>
            <person name="Dutcher S."/>
            <person name="Estelle M."/>
            <person name="Fawcett J.A."/>
            <person name="Gundlach H."/>
            <person name="Hanada K."/>
            <person name="Heyl A."/>
            <person name="Hicks K.A."/>
            <person name="Hugh J."/>
            <person name="Lohr M."/>
            <person name="Mayer K."/>
            <person name="Melkozernov A."/>
            <person name="Murata T."/>
            <person name="Nelson D."/>
            <person name="Pils B."/>
            <person name="Prigge M."/>
            <person name="Reiss B."/>
            <person name="Renner T."/>
            <person name="Rombauts S."/>
            <person name="Rushton P."/>
            <person name="Sanderfoot A."/>
            <person name="Schween G."/>
            <person name="Shiu S.-H."/>
            <person name="Stueber K."/>
            <person name="Theodoulou F.L."/>
            <person name="Tu H."/>
            <person name="Van de Peer Y."/>
            <person name="Verrier P.J."/>
            <person name="Waters E."/>
            <person name="Wood A."/>
            <person name="Yang L."/>
            <person name="Cove D."/>
            <person name="Cuming A."/>
            <person name="Hasebe M."/>
            <person name="Lucas S."/>
            <person name="Mishler D.B."/>
            <person name="Reski R."/>
            <person name="Grigoriev I."/>
            <person name="Quatrano R.S."/>
            <person name="Boore J.L."/>
        </authorList>
    </citation>
    <scope>NUCLEOTIDE SEQUENCE [LARGE SCALE GENOMIC DNA]</scope>
    <source>
        <strain evidence="2 3">cv. Gransden 2004</strain>
    </source>
</reference>
<dbReference type="EnsemblPlants" id="Pp3c18_10940V3.1">
    <property type="protein sequence ID" value="Pp3c18_10940V3.1"/>
    <property type="gene ID" value="Pp3c18_10940"/>
</dbReference>
<reference evidence="2 3" key="2">
    <citation type="journal article" date="2018" name="Plant J.">
        <title>The Physcomitrella patens chromosome-scale assembly reveals moss genome structure and evolution.</title>
        <authorList>
            <person name="Lang D."/>
            <person name="Ullrich K.K."/>
            <person name="Murat F."/>
            <person name="Fuchs J."/>
            <person name="Jenkins J."/>
            <person name="Haas F.B."/>
            <person name="Piednoel M."/>
            <person name="Gundlach H."/>
            <person name="Van Bel M."/>
            <person name="Meyberg R."/>
            <person name="Vives C."/>
            <person name="Morata J."/>
            <person name="Symeonidi A."/>
            <person name="Hiss M."/>
            <person name="Muchero W."/>
            <person name="Kamisugi Y."/>
            <person name="Saleh O."/>
            <person name="Blanc G."/>
            <person name="Decker E.L."/>
            <person name="van Gessel N."/>
            <person name="Grimwood J."/>
            <person name="Hayes R.D."/>
            <person name="Graham S.W."/>
            <person name="Gunter L.E."/>
            <person name="McDaniel S.F."/>
            <person name="Hoernstein S.N.W."/>
            <person name="Larsson A."/>
            <person name="Li F.W."/>
            <person name="Perroud P.F."/>
            <person name="Phillips J."/>
            <person name="Ranjan P."/>
            <person name="Rokshar D.S."/>
            <person name="Rothfels C.J."/>
            <person name="Schneider L."/>
            <person name="Shu S."/>
            <person name="Stevenson D.W."/>
            <person name="Thummler F."/>
            <person name="Tillich M."/>
            <person name="Villarreal Aguilar J.C."/>
            <person name="Widiez T."/>
            <person name="Wong G.K."/>
            <person name="Wymore A."/>
            <person name="Zhang Y."/>
            <person name="Zimmer A.D."/>
            <person name="Quatrano R.S."/>
            <person name="Mayer K.F.X."/>
            <person name="Goodstein D."/>
            <person name="Casacuberta J.M."/>
            <person name="Vandepoele K."/>
            <person name="Reski R."/>
            <person name="Cuming A.C."/>
            <person name="Tuskan G.A."/>
            <person name="Maumus F."/>
            <person name="Salse J."/>
            <person name="Schmutz J."/>
            <person name="Rensing S.A."/>
        </authorList>
    </citation>
    <scope>NUCLEOTIDE SEQUENCE [LARGE SCALE GENOMIC DNA]</scope>
    <source>
        <strain evidence="2 3">cv. Gransden 2004</strain>
    </source>
</reference>
<dbReference type="InParanoid" id="A0A7I4F8T7"/>
<keyword evidence="1" id="KW-1133">Transmembrane helix</keyword>
<feature type="transmembrane region" description="Helical" evidence="1">
    <location>
        <begin position="32"/>
        <end position="53"/>
    </location>
</feature>
<dbReference type="Gramene" id="Pp3c18_10940V3.1">
    <property type="protein sequence ID" value="Pp3c18_10940V3.1"/>
    <property type="gene ID" value="Pp3c18_10940"/>
</dbReference>
<keyword evidence="1" id="KW-0812">Transmembrane</keyword>